<dbReference type="EMBL" id="CP042997">
    <property type="protein sequence ID" value="QEH35629.1"/>
    <property type="molecule type" value="Genomic_DNA"/>
</dbReference>
<gene>
    <name evidence="1" type="ORF">OJF2_41820</name>
</gene>
<keyword evidence="2" id="KW-1185">Reference proteome</keyword>
<dbReference type="Pfam" id="PF13289">
    <property type="entry name" value="SIR2_2"/>
    <property type="match status" value="1"/>
</dbReference>
<dbReference type="Proteomes" id="UP000324233">
    <property type="component" value="Chromosome"/>
</dbReference>
<evidence type="ECO:0000313" key="1">
    <source>
        <dbReference type="EMBL" id="QEH35629.1"/>
    </source>
</evidence>
<proteinExistence type="predicted"/>
<dbReference type="SUPFAM" id="SSF52467">
    <property type="entry name" value="DHS-like NAD/FAD-binding domain"/>
    <property type="match status" value="1"/>
</dbReference>
<sequence length="310" mass="34450">MGKLADHLLENVPNRITSEVQPEWSPIASDLKNNIDLESALSRNRPSDALEAVIVELTSKLILEAERQVIEQVVNGNKTLRLTRLIPHLLKPENGIPIVTTNYDRLVEVAVEQSGLSLNTLFVGQHFGRLDPESSHLLLCKRIDKTKTGVKLNISKHAVVLKPHGSLDWYQHHSGPVRCPFPLGLQRLIITPGLNKYRDGYNKPFDSHRERANREIDKASRYLILGFGFNDAHLQTHLESELERGKPALVLTHSLTPHAEKLAKGSGRLTALCAAPDHLGTKVISKNGVESIPGASIWDLGHFIQDVLEP</sequence>
<protein>
    <submittedName>
        <fullName evidence="1">Uncharacterized protein</fullName>
    </submittedName>
</protein>
<dbReference type="KEGG" id="agv:OJF2_41820"/>
<organism evidence="1 2">
    <name type="scientific">Aquisphaera giovannonii</name>
    <dbReference type="NCBI Taxonomy" id="406548"/>
    <lineage>
        <taxon>Bacteria</taxon>
        <taxon>Pseudomonadati</taxon>
        <taxon>Planctomycetota</taxon>
        <taxon>Planctomycetia</taxon>
        <taxon>Isosphaerales</taxon>
        <taxon>Isosphaeraceae</taxon>
        <taxon>Aquisphaera</taxon>
    </lineage>
</organism>
<dbReference type="InterPro" id="IPR029035">
    <property type="entry name" value="DHS-like_NAD/FAD-binding_dom"/>
</dbReference>
<dbReference type="AlphaFoldDB" id="A0A5B9W645"/>
<accession>A0A5B9W645</accession>
<name>A0A5B9W645_9BACT</name>
<evidence type="ECO:0000313" key="2">
    <source>
        <dbReference type="Proteomes" id="UP000324233"/>
    </source>
</evidence>
<reference evidence="1 2" key="1">
    <citation type="submission" date="2019-08" db="EMBL/GenBank/DDBJ databases">
        <title>Deep-cultivation of Planctomycetes and their phenomic and genomic characterization uncovers novel biology.</title>
        <authorList>
            <person name="Wiegand S."/>
            <person name="Jogler M."/>
            <person name="Boedeker C."/>
            <person name="Pinto D."/>
            <person name="Vollmers J."/>
            <person name="Rivas-Marin E."/>
            <person name="Kohn T."/>
            <person name="Peeters S.H."/>
            <person name="Heuer A."/>
            <person name="Rast P."/>
            <person name="Oberbeckmann S."/>
            <person name="Bunk B."/>
            <person name="Jeske O."/>
            <person name="Meyerdierks A."/>
            <person name="Storesund J.E."/>
            <person name="Kallscheuer N."/>
            <person name="Luecker S."/>
            <person name="Lage O.M."/>
            <person name="Pohl T."/>
            <person name="Merkel B.J."/>
            <person name="Hornburger P."/>
            <person name="Mueller R.-W."/>
            <person name="Bruemmer F."/>
            <person name="Labrenz M."/>
            <person name="Spormann A.M."/>
            <person name="Op den Camp H."/>
            <person name="Overmann J."/>
            <person name="Amann R."/>
            <person name="Jetten M.S.M."/>
            <person name="Mascher T."/>
            <person name="Medema M.H."/>
            <person name="Devos D.P."/>
            <person name="Kaster A.-K."/>
            <person name="Ovreas L."/>
            <person name="Rohde M."/>
            <person name="Galperin M.Y."/>
            <person name="Jogler C."/>
        </authorList>
    </citation>
    <scope>NUCLEOTIDE SEQUENCE [LARGE SCALE GENOMIC DNA]</scope>
    <source>
        <strain evidence="1 2">OJF2</strain>
    </source>
</reference>